<name>A0A4Y2TX18_ARAVE</name>
<dbReference type="OrthoDB" id="286107at2759"/>
<gene>
    <name evidence="2" type="ORF">AVEN_147889_1</name>
</gene>
<feature type="domain" description="Dynein heavy chain tail" evidence="1">
    <location>
        <begin position="50"/>
        <end position="115"/>
    </location>
</feature>
<evidence type="ECO:0000313" key="2">
    <source>
        <dbReference type="EMBL" id="GBO04234.1"/>
    </source>
</evidence>
<dbReference type="EMBL" id="BGPR01031267">
    <property type="protein sequence ID" value="GBO04234.1"/>
    <property type="molecule type" value="Genomic_DNA"/>
</dbReference>
<dbReference type="Proteomes" id="UP000499080">
    <property type="component" value="Unassembled WGS sequence"/>
</dbReference>
<keyword evidence="3" id="KW-1185">Reference proteome</keyword>
<comment type="caution">
    <text evidence="2">The sequence shown here is derived from an EMBL/GenBank/DDBJ whole genome shotgun (WGS) entry which is preliminary data.</text>
</comment>
<accession>A0A4Y2TX18</accession>
<dbReference type="InterPro" id="IPR013594">
    <property type="entry name" value="Dynein_heavy_tail"/>
</dbReference>
<evidence type="ECO:0000259" key="1">
    <source>
        <dbReference type="Pfam" id="PF08385"/>
    </source>
</evidence>
<evidence type="ECO:0000313" key="3">
    <source>
        <dbReference type="Proteomes" id="UP000499080"/>
    </source>
</evidence>
<proteinExistence type="predicted"/>
<protein>
    <recommendedName>
        <fullName evidence="1">Dynein heavy chain tail domain-containing protein</fullName>
    </recommendedName>
</protein>
<sequence length="202" mass="23126">MGQNPVMEGELKLPPSLQPSRRRTSINVAAMLHPGRKSGILADLKLKAVICKSIPLLISEVQMVHAISRFYHTPEHMTSFFTKVTNQIVVVCKNYITESGKVDLWTLPRQVAIVGIRIINSYQLRDKRADAISHSGKCKQVDRNMMSSDERLIRFSFFTFQCAGWHREYVNRPERVNISAYSFSVNHLVLGYKDWCVCLFLP</sequence>
<dbReference type="AlphaFoldDB" id="A0A4Y2TX18"/>
<dbReference type="Pfam" id="PF08385">
    <property type="entry name" value="DHC_N1"/>
    <property type="match status" value="1"/>
</dbReference>
<organism evidence="2 3">
    <name type="scientific">Araneus ventricosus</name>
    <name type="common">Orbweaver spider</name>
    <name type="synonym">Epeira ventricosa</name>
    <dbReference type="NCBI Taxonomy" id="182803"/>
    <lineage>
        <taxon>Eukaryota</taxon>
        <taxon>Metazoa</taxon>
        <taxon>Ecdysozoa</taxon>
        <taxon>Arthropoda</taxon>
        <taxon>Chelicerata</taxon>
        <taxon>Arachnida</taxon>
        <taxon>Araneae</taxon>
        <taxon>Araneomorphae</taxon>
        <taxon>Entelegynae</taxon>
        <taxon>Araneoidea</taxon>
        <taxon>Araneidae</taxon>
        <taxon>Araneus</taxon>
    </lineage>
</organism>
<reference evidence="2 3" key="1">
    <citation type="journal article" date="2019" name="Sci. Rep.">
        <title>Orb-weaving spider Araneus ventricosus genome elucidates the spidroin gene catalogue.</title>
        <authorList>
            <person name="Kono N."/>
            <person name="Nakamura H."/>
            <person name="Ohtoshi R."/>
            <person name="Moran D.A.P."/>
            <person name="Shinohara A."/>
            <person name="Yoshida Y."/>
            <person name="Fujiwara M."/>
            <person name="Mori M."/>
            <person name="Tomita M."/>
            <person name="Arakawa K."/>
        </authorList>
    </citation>
    <scope>NUCLEOTIDE SEQUENCE [LARGE SCALE GENOMIC DNA]</scope>
</reference>